<reference evidence="9 10" key="1">
    <citation type="submission" date="2017-04" db="EMBL/GenBank/DDBJ databases">
        <authorList>
            <person name="Afonso C.L."/>
            <person name="Miller P.J."/>
            <person name="Scott M.A."/>
            <person name="Spackman E."/>
            <person name="Goraichik I."/>
            <person name="Dimitrov K.M."/>
            <person name="Suarez D.L."/>
            <person name="Swayne D.E."/>
        </authorList>
    </citation>
    <scope>NUCLEOTIDE SEQUENCE [LARGE SCALE GENOMIC DNA]</scope>
    <source>
        <strain evidence="9 10">ToBE</strain>
    </source>
</reference>
<dbReference type="Pfam" id="PF01032">
    <property type="entry name" value="FecCD"/>
    <property type="match status" value="1"/>
</dbReference>
<dbReference type="CDD" id="cd06550">
    <property type="entry name" value="TM_ABC_iron-siderophores_like"/>
    <property type="match status" value="1"/>
</dbReference>
<feature type="transmembrane region" description="Helical" evidence="8">
    <location>
        <begin position="317"/>
        <end position="336"/>
    </location>
</feature>
<feature type="transmembrane region" description="Helical" evidence="8">
    <location>
        <begin position="69"/>
        <end position="89"/>
    </location>
</feature>
<name>A0A1W1VCT8_9FIRM</name>
<dbReference type="Gene3D" id="1.10.3470.10">
    <property type="entry name" value="ABC transporter involved in vitamin B12 uptake, BtuC"/>
    <property type="match status" value="1"/>
</dbReference>
<dbReference type="InterPro" id="IPR037294">
    <property type="entry name" value="ABC_BtuC-like"/>
</dbReference>
<keyword evidence="4" id="KW-1003">Cell membrane</keyword>
<keyword evidence="5 8" id="KW-0812">Transmembrane</keyword>
<proteinExistence type="inferred from homology"/>
<dbReference type="AlphaFoldDB" id="A0A1W1VCT8"/>
<dbReference type="PANTHER" id="PTHR30472">
    <property type="entry name" value="FERRIC ENTEROBACTIN TRANSPORT SYSTEM PERMEASE PROTEIN"/>
    <property type="match status" value="1"/>
</dbReference>
<evidence type="ECO:0000256" key="3">
    <source>
        <dbReference type="ARBA" id="ARBA00022448"/>
    </source>
</evidence>
<feature type="transmembrane region" description="Helical" evidence="8">
    <location>
        <begin position="96"/>
        <end position="121"/>
    </location>
</feature>
<dbReference type="Proteomes" id="UP000192569">
    <property type="component" value="Chromosome I"/>
</dbReference>
<evidence type="ECO:0000256" key="4">
    <source>
        <dbReference type="ARBA" id="ARBA00022475"/>
    </source>
</evidence>
<feature type="transmembrane region" description="Helical" evidence="8">
    <location>
        <begin position="12"/>
        <end position="32"/>
    </location>
</feature>
<feature type="transmembrane region" description="Helical" evidence="8">
    <location>
        <begin position="288"/>
        <end position="311"/>
    </location>
</feature>
<dbReference type="SUPFAM" id="SSF81345">
    <property type="entry name" value="ABC transporter involved in vitamin B12 uptake, BtuC"/>
    <property type="match status" value="1"/>
</dbReference>
<dbReference type="EMBL" id="LT838272">
    <property type="protein sequence ID" value="SMB91188.1"/>
    <property type="molecule type" value="Genomic_DNA"/>
</dbReference>
<dbReference type="STRING" id="698762.SAMN00808754_0398"/>
<dbReference type="PANTHER" id="PTHR30472:SF41">
    <property type="entry name" value="TRANSPORT SYSTEM PERMEASE PROTEIN"/>
    <property type="match status" value="1"/>
</dbReference>
<dbReference type="InterPro" id="IPR000522">
    <property type="entry name" value="ABC_transptr_permease_BtuC"/>
</dbReference>
<evidence type="ECO:0000256" key="6">
    <source>
        <dbReference type="ARBA" id="ARBA00022989"/>
    </source>
</evidence>
<gene>
    <name evidence="9" type="ORF">SAMN00808754_0398</name>
</gene>
<evidence type="ECO:0000313" key="9">
    <source>
        <dbReference type="EMBL" id="SMB91188.1"/>
    </source>
</evidence>
<evidence type="ECO:0000256" key="5">
    <source>
        <dbReference type="ARBA" id="ARBA00022692"/>
    </source>
</evidence>
<evidence type="ECO:0000256" key="2">
    <source>
        <dbReference type="ARBA" id="ARBA00007935"/>
    </source>
</evidence>
<accession>A0A1W1VCT8</accession>
<dbReference type="RefSeq" id="WP_197686548.1">
    <property type="nucleotide sequence ID" value="NZ_LT838272.1"/>
</dbReference>
<dbReference type="GO" id="GO:0005886">
    <property type="term" value="C:plasma membrane"/>
    <property type="evidence" value="ECO:0007669"/>
    <property type="project" value="UniProtKB-SubCell"/>
</dbReference>
<organism evidence="9 10">
    <name type="scientific">Thermanaeromonas toyohensis ToBE</name>
    <dbReference type="NCBI Taxonomy" id="698762"/>
    <lineage>
        <taxon>Bacteria</taxon>
        <taxon>Bacillati</taxon>
        <taxon>Bacillota</taxon>
        <taxon>Clostridia</taxon>
        <taxon>Neomoorellales</taxon>
        <taxon>Neomoorellaceae</taxon>
        <taxon>Thermanaeromonas</taxon>
    </lineage>
</organism>
<comment type="similarity">
    <text evidence="2">Belongs to the binding-protein-dependent transport system permease family. FecCD subfamily.</text>
</comment>
<evidence type="ECO:0000256" key="1">
    <source>
        <dbReference type="ARBA" id="ARBA00004651"/>
    </source>
</evidence>
<feature type="transmembrane region" description="Helical" evidence="8">
    <location>
        <begin position="199"/>
        <end position="221"/>
    </location>
</feature>
<evidence type="ECO:0000313" key="10">
    <source>
        <dbReference type="Proteomes" id="UP000192569"/>
    </source>
</evidence>
<sequence length="342" mass="36360">MRSFINPWLKYWFIFLAFVGLLCLIFFLNIALGSVSISLGEVVRILGEGPTGKGVNTAVIWEIRFPRTLGVIIGGASLATSGLLLQVFFRNPIVEPYVLGVSSGATLMVALTMLTSLSLGMTRFSPLFLSGAALTGALGVMVLVMILAARVQNIITLLVTGLMMGYLCSAITTILVALAEKERLHGFVLWTLGSFSGFTWQQVYLLVMVAVPLLAFSFFLGKPLNAFLLGENYARSMGVSIKALRVTIVVLASSLTGAVTAFAGPVAFIGLAVPHLARLLLGSSDNRILLPAVVLLGAVVTSLCDLLARSILSPVELPVSALTSFFGAPLIVSLLLKRRTAL</sequence>
<keyword evidence="10" id="KW-1185">Reference proteome</keyword>
<dbReference type="GO" id="GO:0033214">
    <property type="term" value="P:siderophore-iron import into cell"/>
    <property type="evidence" value="ECO:0007669"/>
    <property type="project" value="TreeGrafter"/>
</dbReference>
<keyword evidence="6 8" id="KW-1133">Transmembrane helix</keyword>
<evidence type="ECO:0000256" key="7">
    <source>
        <dbReference type="ARBA" id="ARBA00023136"/>
    </source>
</evidence>
<comment type="subcellular location">
    <subcellularLocation>
        <location evidence="1">Cell membrane</location>
        <topology evidence="1">Multi-pass membrane protein</topology>
    </subcellularLocation>
</comment>
<feature type="transmembrane region" description="Helical" evidence="8">
    <location>
        <begin position="127"/>
        <end position="148"/>
    </location>
</feature>
<keyword evidence="7 8" id="KW-0472">Membrane</keyword>
<feature type="transmembrane region" description="Helical" evidence="8">
    <location>
        <begin position="155"/>
        <end position="179"/>
    </location>
</feature>
<protein>
    <submittedName>
        <fullName evidence="9">Iron complex transport system permease protein</fullName>
    </submittedName>
</protein>
<evidence type="ECO:0000256" key="8">
    <source>
        <dbReference type="SAM" id="Phobius"/>
    </source>
</evidence>
<dbReference type="GO" id="GO:0022857">
    <property type="term" value="F:transmembrane transporter activity"/>
    <property type="evidence" value="ECO:0007669"/>
    <property type="project" value="InterPro"/>
</dbReference>
<feature type="transmembrane region" description="Helical" evidence="8">
    <location>
        <begin position="261"/>
        <end position="281"/>
    </location>
</feature>
<keyword evidence="3" id="KW-0813">Transport</keyword>